<proteinExistence type="predicted"/>
<evidence type="ECO:0000313" key="3">
    <source>
        <dbReference type="Proteomes" id="UP001059617"/>
    </source>
</evidence>
<keyword evidence="3" id="KW-1185">Reference proteome</keyword>
<reference evidence="2" key="2">
    <citation type="submission" date="2022-09" db="EMBL/GenBank/DDBJ databases">
        <title>Biosynthetic gene clusters of Dactylosporangioum fulvum.</title>
        <authorList>
            <person name="Caradec T."/>
        </authorList>
    </citation>
    <scope>NUCLEOTIDE SEQUENCE</scope>
    <source>
        <strain evidence="2">NRRL B-16292</strain>
    </source>
</reference>
<dbReference type="RefSeq" id="WP_259865039.1">
    <property type="nucleotide sequence ID" value="NZ_BAAAST010000133.1"/>
</dbReference>
<feature type="transmembrane region" description="Helical" evidence="1">
    <location>
        <begin position="79"/>
        <end position="97"/>
    </location>
</feature>
<accession>A0ABY5WA62</accession>
<dbReference type="Proteomes" id="UP001059617">
    <property type="component" value="Chromosome"/>
</dbReference>
<organism evidence="2 3">
    <name type="scientific">Dactylosporangium fulvum</name>
    <dbReference type="NCBI Taxonomy" id="53359"/>
    <lineage>
        <taxon>Bacteria</taxon>
        <taxon>Bacillati</taxon>
        <taxon>Actinomycetota</taxon>
        <taxon>Actinomycetes</taxon>
        <taxon>Micromonosporales</taxon>
        <taxon>Micromonosporaceae</taxon>
        <taxon>Dactylosporangium</taxon>
    </lineage>
</organism>
<dbReference type="EMBL" id="CP073720">
    <property type="protein sequence ID" value="UWP86104.1"/>
    <property type="molecule type" value="Genomic_DNA"/>
</dbReference>
<evidence type="ECO:0000256" key="1">
    <source>
        <dbReference type="SAM" id="Phobius"/>
    </source>
</evidence>
<keyword evidence="1" id="KW-0812">Transmembrane</keyword>
<feature type="transmembrane region" description="Helical" evidence="1">
    <location>
        <begin position="136"/>
        <end position="155"/>
    </location>
</feature>
<protein>
    <submittedName>
        <fullName evidence="2">DUF1772 domain-containing protein</fullName>
    </submittedName>
</protein>
<keyword evidence="1" id="KW-1133">Transmembrane helix</keyword>
<name>A0ABY5WA62_9ACTN</name>
<reference evidence="2" key="1">
    <citation type="submission" date="2021-04" db="EMBL/GenBank/DDBJ databases">
        <authorList>
            <person name="Hartkoorn R.C."/>
            <person name="Beaudoing E."/>
            <person name="Hot D."/>
        </authorList>
    </citation>
    <scope>NUCLEOTIDE SEQUENCE</scope>
    <source>
        <strain evidence="2">NRRL B-16292</strain>
    </source>
</reference>
<gene>
    <name evidence="2" type="ORF">Dfulv_18410</name>
</gene>
<dbReference type="InterPro" id="IPR013901">
    <property type="entry name" value="Anthrone_oxy"/>
</dbReference>
<keyword evidence="1" id="KW-0472">Membrane</keyword>
<sequence length="156" mass="16310">MLTVLAPLVLLASGLAGGVLVGAQLGGYPLLASLPPAQYVHAHAFFATRYDPFMPICLLGTVAGDLALAVTVGESGPRAGFAVGALLAACTVAVSVTKNVPINRWVRGLQERAEQLAASPAELFERRQRWGRWNSVRCCLAVLALAANCFALALVL</sequence>
<evidence type="ECO:0000313" key="2">
    <source>
        <dbReference type="EMBL" id="UWP86104.1"/>
    </source>
</evidence>
<dbReference type="Pfam" id="PF08592">
    <property type="entry name" value="Anthrone_oxy"/>
    <property type="match status" value="1"/>
</dbReference>